<protein>
    <recommendedName>
        <fullName evidence="1">F-box domain-containing protein</fullName>
    </recommendedName>
</protein>
<dbReference type="AlphaFoldDB" id="A0AA36GHL4"/>
<keyword evidence="3" id="KW-1185">Reference proteome</keyword>
<name>A0AA36GHL4_9BILA</name>
<reference evidence="2" key="1">
    <citation type="submission" date="2023-06" db="EMBL/GenBank/DDBJ databases">
        <authorList>
            <person name="Delattre M."/>
        </authorList>
    </citation>
    <scope>NUCLEOTIDE SEQUENCE</scope>
    <source>
        <strain evidence="2">AF72</strain>
    </source>
</reference>
<evidence type="ECO:0000313" key="2">
    <source>
        <dbReference type="EMBL" id="CAJ0585592.1"/>
    </source>
</evidence>
<dbReference type="EMBL" id="CATQJA010002706">
    <property type="protein sequence ID" value="CAJ0585592.1"/>
    <property type="molecule type" value="Genomic_DNA"/>
</dbReference>
<sequence length="486" mass="55747">MAPSHPRNCLEPHHMVRLPTQGHSSVFSKLSPSDVLNFFRVHPAFAEIARGCHKRWHHVSLGKDALLVEKLGRDGRVQRHLWNYSMEESQVLDDELPFVFHTLTKAELRKINSTPSLDGATEDHLNIGLKVSFLHYPKCTSISLLQTFSENLNITALTLGHEEACTIHSNAQLFEFFLRNKKITTANFSVFGSEGFGKASELRLPKQWMKIYDHGEGIEDEVYTVVEEVIQQWECNERDVNAWMLCLETSERNEFLYEAIYGMASRLAADRSGSFRREVPACIQLIERKDGSGLLILTAGPSVLLISCHYEYRRKRGLGFGSLVQAHHRRLIRSGVQQLEKVEADIWRFARFGLQPEINDDTVEEITKGLYDFSLDDRDIANVIRSQLERLHDLLEGARSNVESRLRCYMANFSNVPKRELIIDTLFLGSGAASHVNHALLDHLYRNGFEPSGFPDAHYKKDEQHKVLHEYIDYYKKHGSITSYYC</sequence>
<organism evidence="2 3">
    <name type="scientific">Mesorhabditis spiculigera</name>
    <dbReference type="NCBI Taxonomy" id="96644"/>
    <lineage>
        <taxon>Eukaryota</taxon>
        <taxon>Metazoa</taxon>
        <taxon>Ecdysozoa</taxon>
        <taxon>Nematoda</taxon>
        <taxon>Chromadorea</taxon>
        <taxon>Rhabditida</taxon>
        <taxon>Rhabditina</taxon>
        <taxon>Rhabditomorpha</taxon>
        <taxon>Rhabditoidea</taxon>
        <taxon>Rhabditidae</taxon>
        <taxon>Mesorhabditinae</taxon>
        <taxon>Mesorhabditis</taxon>
    </lineage>
</organism>
<dbReference type="PROSITE" id="PS50181">
    <property type="entry name" value="FBOX"/>
    <property type="match status" value="1"/>
</dbReference>
<dbReference type="InterPro" id="IPR001810">
    <property type="entry name" value="F-box_dom"/>
</dbReference>
<feature type="domain" description="F-box" evidence="1">
    <location>
        <begin position="12"/>
        <end position="59"/>
    </location>
</feature>
<evidence type="ECO:0000313" key="3">
    <source>
        <dbReference type="Proteomes" id="UP001177023"/>
    </source>
</evidence>
<proteinExistence type="predicted"/>
<accession>A0AA36GHL4</accession>
<gene>
    <name evidence="2" type="ORF">MSPICULIGERA_LOCUS23606</name>
</gene>
<evidence type="ECO:0000259" key="1">
    <source>
        <dbReference type="PROSITE" id="PS50181"/>
    </source>
</evidence>
<feature type="non-terminal residue" evidence="2">
    <location>
        <position position="1"/>
    </location>
</feature>
<comment type="caution">
    <text evidence="2">The sequence shown here is derived from an EMBL/GenBank/DDBJ whole genome shotgun (WGS) entry which is preliminary data.</text>
</comment>
<dbReference type="Proteomes" id="UP001177023">
    <property type="component" value="Unassembled WGS sequence"/>
</dbReference>